<dbReference type="InterPro" id="IPR050863">
    <property type="entry name" value="CenT-Element_Derived"/>
</dbReference>
<keyword evidence="3" id="KW-1185">Reference proteome</keyword>
<dbReference type="PANTHER" id="PTHR19303:SF16">
    <property type="entry name" value="JERKY PROTEIN HOMOLOG-LIKE"/>
    <property type="match status" value="1"/>
</dbReference>
<dbReference type="GO" id="GO:0003677">
    <property type="term" value="F:DNA binding"/>
    <property type="evidence" value="ECO:0007669"/>
    <property type="project" value="TreeGrafter"/>
</dbReference>
<evidence type="ECO:0000259" key="1">
    <source>
        <dbReference type="Pfam" id="PF03184"/>
    </source>
</evidence>
<reference evidence="2 3" key="1">
    <citation type="submission" date="2023-11" db="EMBL/GenBank/DDBJ databases">
        <authorList>
            <person name="Hedman E."/>
            <person name="Englund M."/>
            <person name="Stromberg M."/>
            <person name="Nyberg Akerstrom W."/>
            <person name="Nylinder S."/>
            <person name="Jareborg N."/>
            <person name="Kallberg Y."/>
            <person name="Kronander E."/>
        </authorList>
    </citation>
    <scope>NUCLEOTIDE SEQUENCE [LARGE SCALE GENOMIC DNA]</scope>
</reference>
<comment type="caution">
    <text evidence="2">The sequence shown here is derived from an EMBL/GenBank/DDBJ whole genome shotgun (WGS) entry which is preliminary data.</text>
</comment>
<protein>
    <recommendedName>
        <fullName evidence="1">DDE-1 domain-containing protein</fullName>
    </recommendedName>
</protein>
<dbReference type="InterPro" id="IPR004875">
    <property type="entry name" value="DDE_SF_endonuclease_dom"/>
</dbReference>
<feature type="domain" description="DDE-1" evidence="1">
    <location>
        <begin position="5"/>
        <end position="107"/>
    </location>
</feature>
<evidence type="ECO:0000313" key="2">
    <source>
        <dbReference type="EMBL" id="CAK1591760.1"/>
    </source>
</evidence>
<dbReference type="Pfam" id="PF03184">
    <property type="entry name" value="DDE_1"/>
    <property type="match status" value="1"/>
</dbReference>
<organism evidence="2 3">
    <name type="scientific">Parnassius mnemosyne</name>
    <name type="common">clouded apollo</name>
    <dbReference type="NCBI Taxonomy" id="213953"/>
    <lineage>
        <taxon>Eukaryota</taxon>
        <taxon>Metazoa</taxon>
        <taxon>Ecdysozoa</taxon>
        <taxon>Arthropoda</taxon>
        <taxon>Hexapoda</taxon>
        <taxon>Insecta</taxon>
        <taxon>Pterygota</taxon>
        <taxon>Neoptera</taxon>
        <taxon>Endopterygota</taxon>
        <taxon>Lepidoptera</taxon>
        <taxon>Glossata</taxon>
        <taxon>Ditrysia</taxon>
        <taxon>Papilionoidea</taxon>
        <taxon>Papilionidae</taxon>
        <taxon>Parnassiinae</taxon>
        <taxon>Parnassini</taxon>
        <taxon>Parnassius</taxon>
        <taxon>Driopa</taxon>
    </lineage>
</organism>
<dbReference type="AlphaFoldDB" id="A0AAV1LAB6"/>
<dbReference type="GO" id="GO:0005634">
    <property type="term" value="C:nucleus"/>
    <property type="evidence" value="ECO:0007669"/>
    <property type="project" value="TreeGrafter"/>
</dbReference>
<proteinExistence type="predicted"/>
<name>A0AAV1LAB6_9NEOP</name>
<dbReference type="EMBL" id="CAVLGL010000087">
    <property type="protein sequence ID" value="CAK1591760.1"/>
    <property type="molecule type" value="Genomic_DNA"/>
</dbReference>
<gene>
    <name evidence="2" type="ORF">PARMNEM_LOCUS11925</name>
</gene>
<sequence>MSFVNAGGTHKLQLLVDGKSKNPRAFKSTHLPICYRAQKNAWVTKDLFLEWFKTKFVPAIRRHLLSVNLPPQVLLLLDNCPGHPSADELVSEDGNIFAMFLPPKHHGVYTINGSERYTKCEVKLPQITFG</sequence>
<dbReference type="PANTHER" id="PTHR19303">
    <property type="entry name" value="TRANSPOSON"/>
    <property type="match status" value="1"/>
</dbReference>
<accession>A0AAV1LAB6</accession>
<dbReference type="Proteomes" id="UP001314205">
    <property type="component" value="Unassembled WGS sequence"/>
</dbReference>
<evidence type="ECO:0000313" key="3">
    <source>
        <dbReference type="Proteomes" id="UP001314205"/>
    </source>
</evidence>